<organism evidence="2 3">
    <name type="scientific">Tetrapyrgos nigripes</name>
    <dbReference type="NCBI Taxonomy" id="182062"/>
    <lineage>
        <taxon>Eukaryota</taxon>
        <taxon>Fungi</taxon>
        <taxon>Dikarya</taxon>
        <taxon>Basidiomycota</taxon>
        <taxon>Agaricomycotina</taxon>
        <taxon>Agaricomycetes</taxon>
        <taxon>Agaricomycetidae</taxon>
        <taxon>Agaricales</taxon>
        <taxon>Marasmiineae</taxon>
        <taxon>Marasmiaceae</taxon>
        <taxon>Tetrapyrgos</taxon>
    </lineage>
</organism>
<keyword evidence="1" id="KW-0472">Membrane</keyword>
<keyword evidence="3" id="KW-1185">Reference proteome</keyword>
<accession>A0A8H5GZ56</accession>
<proteinExistence type="predicted"/>
<dbReference type="AlphaFoldDB" id="A0A8H5GZ56"/>
<evidence type="ECO:0000256" key="1">
    <source>
        <dbReference type="SAM" id="Phobius"/>
    </source>
</evidence>
<evidence type="ECO:0008006" key="4">
    <source>
        <dbReference type="Google" id="ProtNLM"/>
    </source>
</evidence>
<gene>
    <name evidence="2" type="ORF">D9758_000645</name>
</gene>
<dbReference type="Gene3D" id="2.60.40.1820">
    <property type="match status" value="1"/>
</dbReference>
<keyword evidence="1" id="KW-0812">Transmembrane</keyword>
<dbReference type="Proteomes" id="UP000559256">
    <property type="component" value="Unassembled WGS sequence"/>
</dbReference>
<dbReference type="OrthoDB" id="20273at2759"/>
<keyword evidence="1" id="KW-1133">Transmembrane helix</keyword>
<name>A0A8H5GZ56_9AGAR</name>
<feature type="transmembrane region" description="Helical" evidence="1">
    <location>
        <begin position="49"/>
        <end position="72"/>
    </location>
</feature>
<dbReference type="EMBL" id="JAACJM010000003">
    <property type="protein sequence ID" value="KAF5373630.1"/>
    <property type="molecule type" value="Genomic_DNA"/>
</dbReference>
<protein>
    <recommendedName>
        <fullName evidence="4">Late embryogenesis abundant protein LEA-2 subgroup domain-containing protein</fullName>
    </recommendedName>
</protein>
<comment type="caution">
    <text evidence="2">The sequence shown here is derived from an EMBL/GenBank/DDBJ whole genome shotgun (WGS) entry which is preliminary data.</text>
</comment>
<evidence type="ECO:0000313" key="3">
    <source>
        <dbReference type="Proteomes" id="UP000559256"/>
    </source>
</evidence>
<evidence type="ECO:0000313" key="2">
    <source>
        <dbReference type="EMBL" id="KAF5373630.1"/>
    </source>
</evidence>
<reference evidence="2 3" key="1">
    <citation type="journal article" date="2020" name="ISME J.">
        <title>Uncovering the hidden diversity of litter-decomposition mechanisms in mushroom-forming fungi.</title>
        <authorList>
            <person name="Floudas D."/>
            <person name="Bentzer J."/>
            <person name="Ahren D."/>
            <person name="Johansson T."/>
            <person name="Persson P."/>
            <person name="Tunlid A."/>
        </authorList>
    </citation>
    <scope>NUCLEOTIDE SEQUENCE [LARGE SCALE GENOMIC DNA]</scope>
    <source>
        <strain evidence="2 3">CBS 291.85</strain>
    </source>
</reference>
<sequence>MAYHDPYDFKRNRSGSTIERSVPLTLRQYPKNSGNFWLQRGTARCLGRFLCFTILTGAFLIVGIILALALWIRPPSVRIGNVASNANGVQIQSTGVVIPLAVDVTVNNLNYFSVNLRNLKVELFYPVNGNSRPVGEGSKSNVVFHSQSNSTMTFPFNVEYKFANDPGYSVLLDMASKCGVFNSGARSNFVINYKITIGLNILIANISPPISNTFSFACPFTDSQLKELEKQFNLGGGSSS</sequence>